<proteinExistence type="predicted"/>
<dbReference type="PANTHER" id="PTHR23508">
    <property type="entry name" value="CARBOXYLIC ACID TRANSPORTER PROTEIN HOMOLOG"/>
    <property type="match status" value="1"/>
</dbReference>
<dbReference type="GO" id="GO:0005886">
    <property type="term" value="C:plasma membrane"/>
    <property type="evidence" value="ECO:0007669"/>
    <property type="project" value="TreeGrafter"/>
</dbReference>
<evidence type="ECO:0000313" key="8">
    <source>
        <dbReference type="Proteomes" id="UP000000346"/>
    </source>
</evidence>
<evidence type="ECO:0000313" key="7">
    <source>
        <dbReference type="EMBL" id="ADL19279.1"/>
    </source>
</evidence>
<evidence type="ECO:0000259" key="6">
    <source>
        <dbReference type="PROSITE" id="PS50850"/>
    </source>
</evidence>
<evidence type="ECO:0000256" key="1">
    <source>
        <dbReference type="ARBA" id="ARBA00004141"/>
    </source>
</evidence>
<gene>
    <name evidence="7" type="ordered locus">ASAC_0873</name>
</gene>
<dbReference type="PROSITE" id="PS00216">
    <property type="entry name" value="SUGAR_TRANSPORT_1"/>
    <property type="match status" value="1"/>
</dbReference>
<dbReference type="AlphaFoldDB" id="D9Q1U1"/>
<accession>D9Q1U1</accession>
<feature type="transmembrane region" description="Helical" evidence="5">
    <location>
        <begin position="193"/>
        <end position="213"/>
    </location>
</feature>
<evidence type="ECO:0000256" key="5">
    <source>
        <dbReference type="SAM" id="Phobius"/>
    </source>
</evidence>
<feature type="transmembrane region" description="Helical" evidence="5">
    <location>
        <begin position="152"/>
        <end position="172"/>
    </location>
</feature>
<keyword evidence="8" id="KW-1185">Reference proteome</keyword>
<reference evidence="7 8" key="1">
    <citation type="journal article" date="2010" name="Appl. Environ. Microbiol.">
        <title>The genome sequence of the crenarchaeon Acidilobus saccharovorans supports a new order, Acidilobales, and suggests an important ecological role in terrestrial acidic hot springs.</title>
        <authorList>
            <person name="Mardanov A.V."/>
            <person name="Svetlitchnyi V.A."/>
            <person name="Beletsky A.V."/>
            <person name="Prokofeva M.I."/>
            <person name="Bonch-Osmolovskaya E.A."/>
            <person name="Ravin N.V."/>
            <person name="Skryabin K.G."/>
        </authorList>
    </citation>
    <scope>NUCLEOTIDE SEQUENCE [LARGE SCALE GENOMIC DNA]</scope>
    <source>
        <strain evidence="8">DSM 16705 / JCM 18335 / VKM B-2471 / 345-15</strain>
    </source>
</reference>
<feature type="transmembrane region" description="Helical" evidence="5">
    <location>
        <begin position="35"/>
        <end position="56"/>
    </location>
</feature>
<feature type="transmembrane region" description="Helical" evidence="5">
    <location>
        <begin position="317"/>
        <end position="338"/>
    </location>
</feature>
<keyword evidence="4 5" id="KW-0472">Membrane</keyword>
<comment type="subcellular location">
    <subcellularLocation>
        <location evidence="1">Membrane</location>
        <topology evidence="1">Multi-pass membrane protein</topology>
    </subcellularLocation>
</comment>
<evidence type="ECO:0000256" key="3">
    <source>
        <dbReference type="ARBA" id="ARBA00022989"/>
    </source>
</evidence>
<feature type="transmembrane region" description="Helical" evidence="5">
    <location>
        <begin position="219"/>
        <end position="246"/>
    </location>
</feature>
<dbReference type="STRING" id="666510.ASAC_0873"/>
<feature type="transmembrane region" description="Helical" evidence="5">
    <location>
        <begin position="92"/>
        <end position="114"/>
    </location>
</feature>
<dbReference type="PROSITE" id="PS50850">
    <property type="entry name" value="MFS"/>
    <property type="match status" value="1"/>
</dbReference>
<name>D9Q1U1_ACIS3</name>
<dbReference type="PANTHER" id="PTHR23508:SF10">
    <property type="entry name" value="CARBOXYLIC ACID TRANSPORTER PROTEIN HOMOLOG"/>
    <property type="match status" value="1"/>
</dbReference>
<feature type="transmembrane region" description="Helical" evidence="5">
    <location>
        <begin position="344"/>
        <end position="364"/>
    </location>
</feature>
<dbReference type="GO" id="GO:0046943">
    <property type="term" value="F:carboxylic acid transmembrane transporter activity"/>
    <property type="evidence" value="ECO:0007669"/>
    <property type="project" value="TreeGrafter"/>
</dbReference>
<dbReference type="InterPro" id="IPR020846">
    <property type="entry name" value="MFS_dom"/>
</dbReference>
<dbReference type="eggNOG" id="arCOG05341">
    <property type="taxonomic scope" value="Archaea"/>
</dbReference>
<dbReference type="InterPro" id="IPR036259">
    <property type="entry name" value="MFS_trans_sf"/>
</dbReference>
<dbReference type="SUPFAM" id="SSF103473">
    <property type="entry name" value="MFS general substrate transporter"/>
    <property type="match status" value="1"/>
</dbReference>
<dbReference type="KEGG" id="asc:ASAC_0873"/>
<dbReference type="Gene3D" id="1.20.1250.20">
    <property type="entry name" value="MFS general substrate transporter like domains"/>
    <property type="match status" value="2"/>
</dbReference>
<protein>
    <submittedName>
        <fullName evidence="7">Transport protein mmlH related protein</fullName>
    </submittedName>
</protein>
<feature type="domain" description="Major facilitator superfamily (MFS) profile" evidence="6">
    <location>
        <begin position="2"/>
        <end position="367"/>
    </location>
</feature>
<keyword evidence="2 5" id="KW-0812">Transmembrane</keyword>
<dbReference type="InterPro" id="IPR011701">
    <property type="entry name" value="MFS"/>
</dbReference>
<dbReference type="InterPro" id="IPR005829">
    <property type="entry name" value="Sugar_transporter_CS"/>
</dbReference>
<evidence type="ECO:0000256" key="2">
    <source>
        <dbReference type="ARBA" id="ARBA00022692"/>
    </source>
</evidence>
<dbReference type="EMBL" id="CP001742">
    <property type="protein sequence ID" value="ADL19279.1"/>
    <property type="molecule type" value="Genomic_DNA"/>
</dbReference>
<organism evidence="7 8">
    <name type="scientific">Acidilobus saccharovorans (strain DSM 16705 / JCM 18335 / VKM B-2471 / 345-15)</name>
    <dbReference type="NCBI Taxonomy" id="666510"/>
    <lineage>
        <taxon>Archaea</taxon>
        <taxon>Thermoproteota</taxon>
        <taxon>Thermoprotei</taxon>
        <taxon>Acidilobales</taxon>
        <taxon>Acidilobaceae</taxon>
        <taxon>Acidilobus</taxon>
    </lineage>
</organism>
<dbReference type="Proteomes" id="UP000000346">
    <property type="component" value="Chromosome"/>
</dbReference>
<feature type="transmembrane region" description="Helical" evidence="5">
    <location>
        <begin position="258"/>
        <end position="277"/>
    </location>
</feature>
<dbReference type="HOGENOM" id="CLU_062369_0_0_2"/>
<evidence type="ECO:0000256" key="4">
    <source>
        <dbReference type="ARBA" id="ARBA00023136"/>
    </source>
</evidence>
<dbReference type="InParanoid" id="D9Q1U1"/>
<dbReference type="Pfam" id="PF07690">
    <property type="entry name" value="MFS_1"/>
    <property type="match status" value="1"/>
</dbReference>
<feature type="transmembrane region" description="Helical" evidence="5">
    <location>
        <begin position="283"/>
        <end position="305"/>
    </location>
</feature>
<sequence>MTTASVTLSFLWAAVSVLSLGYDIEGVSLSLKASVSEASVAILLSWEVGAVASVLLGRLADRIGDRPVMVMSSSLLALGLLLAAASRGLCGLYVAWALVGVGANSNNGIAYYVAADLHPSRSGTTIGVLESLYFVGAMIMSGLYAALGASGWRLTFLLLSALNVISAVLLALSKFPPRRQAVALRLSSIPAKPLLFSSTIMASYFILTVPLLTYPTYTLSLAGIGGSLASVVISAASAAGIISYVSIGALSDRVGRRLPLAIAGIMGAASGALMLALTSNKAVFATAYAVAVAASGFFSAAGAWVTELFPGSSEGLAINLSLLFGRVIGGLAPFLVTLPSSGRGLIMAVLVASTILIVSSALAPRARTAETKERKT</sequence>
<feature type="transmembrane region" description="Helical" evidence="5">
    <location>
        <begin position="68"/>
        <end position="86"/>
    </location>
</feature>
<keyword evidence="3 5" id="KW-1133">Transmembrane helix</keyword>
<feature type="transmembrane region" description="Helical" evidence="5">
    <location>
        <begin position="126"/>
        <end position="146"/>
    </location>
</feature>